<proteinExistence type="predicted"/>
<protein>
    <submittedName>
        <fullName evidence="1">Uncharacterized protein</fullName>
    </submittedName>
</protein>
<dbReference type="RefSeq" id="WP_203746191.1">
    <property type="nucleotide sequence ID" value="NZ_BONF01000015.1"/>
</dbReference>
<dbReference type="Proteomes" id="UP000601223">
    <property type="component" value="Unassembled WGS sequence"/>
</dbReference>
<gene>
    <name evidence="1" type="ORF">Cba03nite_29980</name>
</gene>
<dbReference type="AlphaFoldDB" id="A0A8J3JPP8"/>
<name>A0A8J3JPP8_9ACTN</name>
<dbReference type="EMBL" id="BONF01000015">
    <property type="protein sequence ID" value="GIF81649.1"/>
    <property type="molecule type" value="Genomic_DNA"/>
</dbReference>
<organism evidence="1 2">
    <name type="scientific">Catellatospora bangladeshensis</name>
    <dbReference type="NCBI Taxonomy" id="310355"/>
    <lineage>
        <taxon>Bacteria</taxon>
        <taxon>Bacillati</taxon>
        <taxon>Actinomycetota</taxon>
        <taxon>Actinomycetes</taxon>
        <taxon>Micromonosporales</taxon>
        <taxon>Micromonosporaceae</taxon>
        <taxon>Catellatospora</taxon>
    </lineage>
</organism>
<sequence length="139" mass="14756">MEVLKDYVLGDTIARYMRPGPGGPVGMMLFPAAMAGQVAEKSSAIDSLVQIKTVGDTYPGGSAGRTLQNGGTVATLTVESQLEVTTDAGVTVVTLLRTHQGCLVERRQSRFAPAAVIGLATVSQGNRTQTQTSRYRWKL</sequence>
<keyword evidence="2" id="KW-1185">Reference proteome</keyword>
<accession>A0A8J3JPP8</accession>
<evidence type="ECO:0000313" key="1">
    <source>
        <dbReference type="EMBL" id="GIF81649.1"/>
    </source>
</evidence>
<reference evidence="1 2" key="1">
    <citation type="submission" date="2021-01" db="EMBL/GenBank/DDBJ databases">
        <title>Whole genome shotgun sequence of Catellatospora bangladeshensis NBRC 107357.</title>
        <authorList>
            <person name="Komaki H."/>
            <person name="Tamura T."/>
        </authorList>
    </citation>
    <scope>NUCLEOTIDE SEQUENCE [LARGE SCALE GENOMIC DNA]</scope>
    <source>
        <strain evidence="1 2">NBRC 107357</strain>
    </source>
</reference>
<comment type="caution">
    <text evidence="1">The sequence shown here is derived from an EMBL/GenBank/DDBJ whole genome shotgun (WGS) entry which is preliminary data.</text>
</comment>
<evidence type="ECO:0000313" key="2">
    <source>
        <dbReference type="Proteomes" id="UP000601223"/>
    </source>
</evidence>